<accession>A0A0C3M3L1</accession>
<evidence type="ECO:0000256" key="1">
    <source>
        <dbReference type="SAM" id="MobiDB-lite"/>
    </source>
</evidence>
<feature type="compositionally biased region" description="Low complexity" evidence="1">
    <location>
        <begin position="413"/>
        <end position="422"/>
    </location>
</feature>
<feature type="region of interest" description="Disordered" evidence="1">
    <location>
        <begin position="254"/>
        <end position="368"/>
    </location>
</feature>
<name>A0A0C3M3L1_9AGAM</name>
<feature type="compositionally biased region" description="Pro residues" evidence="1">
    <location>
        <begin position="72"/>
        <end position="82"/>
    </location>
</feature>
<feature type="region of interest" description="Disordered" evidence="1">
    <location>
        <begin position="1"/>
        <end position="114"/>
    </location>
</feature>
<reference evidence="3" key="2">
    <citation type="submission" date="2015-01" db="EMBL/GenBank/DDBJ databases">
        <title>Evolutionary Origins and Diversification of the Mycorrhizal Mutualists.</title>
        <authorList>
            <consortium name="DOE Joint Genome Institute"/>
            <consortium name="Mycorrhizal Genomics Consortium"/>
            <person name="Kohler A."/>
            <person name="Kuo A."/>
            <person name="Nagy L.G."/>
            <person name="Floudas D."/>
            <person name="Copeland A."/>
            <person name="Barry K.W."/>
            <person name="Cichocki N."/>
            <person name="Veneault-Fourrey C."/>
            <person name="LaButti K."/>
            <person name="Lindquist E.A."/>
            <person name="Lipzen A."/>
            <person name="Lundell T."/>
            <person name="Morin E."/>
            <person name="Murat C."/>
            <person name="Riley R."/>
            <person name="Ohm R."/>
            <person name="Sun H."/>
            <person name="Tunlid A."/>
            <person name="Henrissat B."/>
            <person name="Grigoriev I.V."/>
            <person name="Hibbett D.S."/>
            <person name="Martin F."/>
        </authorList>
    </citation>
    <scope>NUCLEOTIDE SEQUENCE [LARGE SCALE GENOMIC DNA]</scope>
    <source>
        <strain evidence="3">MUT 4182</strain>
    </source>
</reference>
<protein>
    <submittedName>
        <fullName evidence="2">Uncharacterized protein</fullName>
    </submittedName>
</protein>
<gene>
    <name evidence="2" type="ORF">M407DRAFT_22471</name>
</gene>
<dbReference type="EMBL" id="KN822996">
    <property type="protein sequence ID" value="KIO28257.1"/>
    <property type="molecule type" value="Genomic_DNA"/>
</dbReference>
<evidence type="ECO:0000313" key="2">
    <source>
        <dbReference type="EMBL" id="KIO28257.1"/>
    </source>
</evidence>
<feature type="compositionally biased region" description="Polar residues" evidence="1">
    <location>
        <begin position="353"/>
        <end position="362"/>
    </location>
</feature>
<dbReference type="HOGENOM" id="CLU_442271_0_0_1"/>
<proteinExistence type="predicted"/>
<feature type="compositionally biased region" description="Acidic residues" evidence="1">
    <location>
        <begin position="256"/>
        <end position="276"/>
    </location>
</feature>
<feature type="region of interest" description="Disordered" evidence="1">
    <location>
        <begin position="476"/>
        <end position="522"/>
    </location>
</feature>
<feature type="compositionally biased region" description="Low complexity" evidence="1">
    <location>
        <begin position="325"/>
        <end position="334"/>
    </location>
</feature>
<keyword evidence="3" id="KW-1185">Reference proteome</keyword>
<reference evidence="2 3" key="1">
    <citation type="submission" date="2014-04" db="EMBL/GenBank/DDBJ databases">
        <authorList>
            <consortium name="DOE Joint Genome Institute"/>
            <person name="Kuo A."/>
            <person name="Girlanda M."/>
            <person name="Perotto S."/>
            <person name="Kohler A."/>
            <person name="Nagy L.G."/>
            <person name="Floudas D."/>
            <person name="Copeland A."/>
            <person name="Barry K.W."/>
            <person name="Cichocki N."/>
            <person name="Veneault-Fourrey C."/>
            <person name="LaButti K."/>
            <person name="Lindquist E.A."/>
            <person name="Lipzen A."/>
            <person name="Lundell T."/>
            <person name="Morin E."/>
            <person name="Murat C."/>
            <person name="Sun H."/>
            <person name="Tunlid A."/>
            <person name="Henrissat B."/>
            <person name="Grigoriev I.V."/>
            <person name="Hibbett D.S."/>
            <person name="Martin F."/>
            <person name="Nordberg H.P."/>
            <person name="Cantor M.N."/>
            <person name="Hua S.X."/>
        </authorList>
    </citation>
    <scope>NUCLEOTIDE SEQUENCE [LARGE SCALE GENOMIC DNA]</scope>
    <source>
        <strain evidence="2 3">MUT 4182</strain>
    </source>
</reference>
<feature type="compositionally biased region" description="Polar residues" evidence="1">
    <location>
        <begin position="305"/>
        <end position="316"/>
    </location>
</feature>
<organism evidence="2 3">
    <name type="scientific">Tulasnella calospora MUT 4182</name>
    <dbReference type="NCBI Taxonomy" id="1051891"/>
    <lineage>
        <taxon>Eukaryota</taxon>
        <taxon>Fungi</taxon>
        <taxon>Dikarya</taxon>
        <taxon>Basidiomycota</taxon>
        <taxon>Agaricomycotina</taxon>
        <taxon>Agaricomycetes</taxon>
        <taxon>Cantharellales</taxon>
        <taxon>Tulasnellaceae</taxon>
        <taxon>Tulasnella</taxon>
    </lineage>
</organism>
<dbReference type="AlphaFoldDB" id="A0A0C3M3L1"/>
<sequence length="692" mass="74042">MTLSGLWTRRLSPTESPPSAPRWARLQSKLSHRRGHEAEDPTTSLDVKVYTKKPAPERKRQLKLQIISPQPSVQPPRQPPTHCPSQDNDCLPTRTDNSSSSRSVPHDSPPSKLLSECDNDCSAAGLQADTLGATGSAECYTPSLDIKANAGEVANAVVSESQHFSSIPSSDAVRFIDRSEKTPTHELSSAHTHESFDALFQQESDEVSVCLRSAAIIKAKRRRLRAEARRARRSSPEVIIHDFSIVLNALGSIGSAEDDGPSVDNEGDQSASDEAEPSSAVAPVATTPALHSQSYESVVPAAPPLTQSATDASTGIKSHPPPRNSQDSFSSSESLFKYDYPSSNAPRARLSTAGDTVKNTPSLPDAEEVEEAGCEGSYDLDNQCVSLTRANDLGLIGSPETDGSTVDWDGGKSAAAEAESSSGVAPTPATTLSYLEPCGIVIQVTPPSPPGTIRPSQRHKFFKSGLMNLDSSRLVSEHPEAANSTSKSDRARVASRGAEIPASTRRAKNYSRPFKSDTDEGIGCRAGSSKDIANVHPSKCTASKVVVGREADGQTIDREDDTSAAAEADPSACVAPITSNIGLRRKPKKGKGFAERLLPGPLRRQARNLASSITSSMPIGPDDDLARPQSNIWNIYVKLEFHTAHRHSQQHRPIITAIPAISPSSNQSNFSFLFFNPLVLNSPSTPGHQKRV</sequence>
<dbReference type="Proteomes" id="UP000054248">
    <property type="component" value="Unassembled WGS sequence"/>
</dbReference>
<dbReference type="OrthoDB" id="3328794at2759"/>
<feature type="region of interest" description="Disordered" evidence="1">
    <location>
        <begin position="396"/>
        <end position="428"/>
    </location>
</feature>
<evidence type="ECO:0000313" key="3">
    <source>
        <dbReference type="Proteomes" id="UP000054248"/>
    </source>
</evidence>